<evidence type="ECO:0000256" key="1">
    <source>
        <dbReference type="SAM" id="Phobius"/>
    </source>
</evidence>
<gene>
    <name evidence="2" type="ordered locus">Sthe_2843</name>
</gene>
<evidence type="ECO:0000313" key="2">
    <source>
        <dbReference type="EMBL" id="ACZ40255.1"/>
    </source>
</evidence>
<dbReference type="HOGENOM" id="CLU_3205434_0_0_0"/>
<evidence type="ECO:0008006" key="4">
    <source>
        <dbReference type="Google" id="ProtNLM"/>
    </source>
</evidence>
<accession>D1C8W2</accession>
<dbReference type="Proteomes" id="UP000002027">
    <property type="component" value="Chromosome 2"/>
</dbReference>
<evidence type="ECO:0000313" key="3">
    <source>
        <dbReference type="Proteomes" id="UP000002027"/>
    </source>
</evidence>
<dbReference type="InParanoid" id="D1C8W2"/>
<dbReference type="EMBL" id="CP001824">
    <property type="protein sequence ID" value="ACZ40255.1"/>
    <property type="molecule type" value="Genomic_DNA"/>
</dbReference>
<feature type="transmembrane region" description="Helical" evidence="1">
    <location>
        <begin position="12"/>
        <end position="40"/>
    </location>
</feature>
<keyword evidence="3" id="KW-1185">Reference proteome</keyword>
<sequence>MSRRSSIPAGVVALVLIGFCFGREALLVALTATVVVWAVASAEPL</sequence>
<reference evidence="2 3" key="2">
    <citation type="journal article" date="2010" name="Stand. Genomic Sci.">
        <title>Complete genome sequence of Desulfohalobium retbaense type strain (HR(100)).</title>
        <authorList>
            <person name="Spring S."/>
            <person name="Nolan M."/>
            <person name="Lapidus A."/>
            <person name="Glavina Del Rio T."/>
            <person name="Copeland A."/>
            <person name="Tice H."/>
            <person name="Cheng J.F."/>
            <person name="Lucas S."/>
            <person name="Land M."/>
            <person name="Chen F."/>
            <person name="Bruce D."/>
            <person name="Goodwin L."/>
            <person name="Pitluck S."/>
            <person name="Ivanova N."/>
            <person name="Mavromatis K."/>
            <person name="Mikhailova N."/>
            <person name="Pati A."/>
            <person name="Chen A."/>
            <person name="Palaniappan K."/>
            <person name="Hauser L."/>
            <person name="Chang Y.J."/>
            <person name="Jeffries C.D."/>
            <person name="Munk C."/>
            <person name="Kiss H."/>
            <person name="Chain P."/>
            <person name="Han C."/>
            <person name="Brettin T."/>
            <person name="Detter J.C."/>
            <person name="Schuler E."/>
            <person name="Goker M."/>
            <person name="Rohde M."/>
            <person name="Bristow J."/>
            <person name="Eisen J.A."/>
            <person name="Markowitz V."/>
            <person name="Hugenholtz P."/>
            <person name="Kyrpides N.C."/>
            <person name="Klenk H.P."/>
        </authorList>
    </citation>
    <scope>NUCLEOTIDE SEQUENCE [LARGE SCALE GENOMIC DNA]</scope>
    <source>
        <strain evidence="3">ATCC 49802 / DSM 20745 / S 6022</strain>
    </source>
</reference>
<protein>
    <recommendedName>
        <fullName evidence="4">Phosphatidate cytidylyltransferase</fullName>
    </recommendedName>
</protein>
<dbReference type="AlphaFoldDB" id="D1C8W2"/>
<dbReference type="KEGG" id="sti:Sthe_2843"/>
<dbReference type="RefSeq" id="WP_012873291.1">
    <property type="nucleotide sequence ID" value="NC_013524.1"/>
</dbReference>
<proteinExistence type="predicted"/>
<keyword evidence="1" id="KW-0472">Membrane</keyword>
<organism evidence="2 3">
    <name type="scientific">Sphaerobacter thermophilus (strain ATCC 49802 / DSM 20745 / KCCM 41009 / NCIMB 13125 / S 6022)</name>
    <dbReference type="NCBI Taxonomy" id="479434"/>
    <lineage>
        <taxon>Bacteria</taxon>
        <taxon>Pseudomonadati</taxon>
        <taxon>Thermomicrobiota</taxon>
        <taxon>Thermomicrobia</taxon>
        <taxon>Sphaerobacterales</taxon>
        <taxon>Sphaerobacterineae</taxon>
        <taxon>Sphaerobacteraceae</taxon>
        <taxon>Sphaerobacter</taxon>
    </lineage>
</organism>
<name>D1C8W2_SPHTD</name>
<keyword evidence="1" id="KW-0812">Transmembrane</keyword>
<keyword evidence="1" id="KW-1133">Transmembrane helix</keyword>
<reference evidence="3" key="1">
    <citation type="submission" date="2009-11" db="EMBL/GenBank/DDBJ databases">
        <title>The complete chromosome 2 of Sphaerobacter thermophilus DSM 20745.</title>
        <authorList>
            <person name="Lucas S."/>
            <person name="Copeland A."/>
            <person name="Lapidus A."/>
            <person name="Glavina del Rio T."/>
            <person name="Dalin E."/>
            <person name="Tice H."/>
            <person name="Bruce D."/>
            <person name="Goodwin L."/>
            <person name="Pitluck S."/>
            <person name="Kyrpides N."/>
            <person name="Mavromatis K."/>
            <person name="Ivanova N."/>
            <person name="Mikhailova N."/>
            <person name="LaButti K.M."/>
            <person name="Clum A."/>
            <person name="Sun H.I."/>
            <person name="Brettin T."/>
            <person name="Detter J.C."/>
            <person name="Han C."/>
            <person name="Larimer F."/>
            <person name="Land M."/>
            <person name="Hauser L."/>
            <person name="Markowitz V."/>
            <person name="Cheng J.F."/>
            <person name="Hugenholtz P."/>
            <person name="Woyke T."/>
            <person name="Wu D."/>
            <person name="Steenblock K."/>
            <person name="Schneider S."/>
            <person name="Pukall R."/>
            <person name="Goeker M."/>
            <person name="Klenk H.P."/>
            <person name="Eisen J.A."/>
        </authorList>
    </citation>
    <scope>NUCLEOTIDE SEQUENCE [LARGE SCALE GENOMIC DNA]</scope>
    <source>
        <strain evidence="3">ATCC 49802 / DSM 20745 / S 6022</strain>
    </source>
</reference>